<protein>
    <recommendedName>
        <fullName evidence="4">DUF4843 domain-containing protein</fullName>
    </recommendedName>
</protein>
<accession>A0ABW6DD36</accession>
<evidence type="ECO:0000313" key="2">
    <source>
        <dbReference type="EMBL" id="MFD3394020.1"/>
    </source>
</evidence>
<feature type="signal peptide" evidence="1">
    <location>
        <begin position="1"/>
        <end position="17"/>
    </location>
</feature>
<comment type="caution">
    <text evidence="2">The sequence shown here is derived from an EMBL/GenBank/DDBJ whole genome shotgun (WGS) entry which is preliminary data.</text>
</comment>
<keyword evidence="3" id="KW-1185">Reference proteome</keyword>
<name>A0ABW6DD36_9BACT</name>
<organism evidence="2 3">
    <name type="scientific">Aquirufa avitistagni</name>
    <dbReference type="NCBI Taxonomy" id="3104728"/>
    <lineage>
        <taxon>Bacteria</taxon>
        <taxon>Pseudomonadati</taxon>
        <taxon>Bacteroidota</taxon>
        <taxon>Cytophagia</taxon>
        <taxon>Cytophagales</taxon>
        <taxon>Flectobacillaceae</taxon>
        <taxon>Aquirufa</taxon>
    </lineage>
</organism>
<feature type="chain" id="PRO_5045459016" description="DUF4843 domain-containing protein" evidence="1">
    <location>
        <begin position="18"/>
        <end position="234"/>
    </location>
</feature>
<evidence type="ECO:0000256" key="1">
    <source>
        <dbReference type="SAM" id="SignalP"/>
    </source>
</evidence>
<gene>
    <name evidence="2" type="ORF">U0R10_05255</name>
</gene>
<dbReference type="EMBL" id="JBBKXZ010000001">
    <property type="protein sequence ID" value="MFD3394020.1"/>
    <property type="molecule type" value="Genomic_DNA"/>
</dbReference>
<dbReference type="RefSeq" id="WP_377982896.1">
    <property type="nucleotide sequence ID" value="NZ_JBBKXZ010000001.1"/>
</dbReference>
<proteinExistence type="predicted"/>
<reference evidence="2 3" key="1">
    <citation type="submission" date="2024-03" db="EMBL/GenBank/DDBJ databases">
        <title>Aquirufa genome sequencing.</title>
        <authorList>
            <person name="Pitt A."/>
            <person name="Hahn M.W."/>
        </authorList>
    </citation>
    <scope>NUCLEOTIDE SEQUENCE [LARGE SCALE GENOMIC DNA]</scope>
    <source>
        <strain evidence="2 3">OSTEICH-129V</strain>
    </source>
</reference>
<keyword evidence="1" id="KW-0732">Signal</keyword>
<evidence type="ECO:0008006" key="4">
    <source>
        <dbReference type="Google" id="ProtNLM"/>
    </source>
</evidence>
<evidence type="ECO:0000313" key="3">
    <source>
        <dbReference type="Proteomes" id="UP001598138"/>
    </source>
</evidence>
<sequence>MRVILVLLSVAIVWSCAKTSSTVPRVAEQNVVVMPANKDVQLQMKTITAYDLQENVTLRDEILVQVAVVRIVGDAVYPESSRFVYVGSVAQGQQISLDSIRLKPVTIAPGERVGVQVYLWELDDYAKDQAFIHQLNQVSGLVQIPMTLMEWSSFSNPLSWFIWGARLGSVGLDWWAKRDGKDLLGVSEVQWDYADMSKGKSVRFKRGTWKGGKKGLGAYQYGFSYEVRVNDSPR</sequence>
<dbReference type="Proteomes" id="UP001598138">
    <property type="component" value="Unassembled WGS sequence"/>
</dbReference>